<gene>
    <name evidence="5" type="ORF">HETSPECPRED_000265</name>
</gene>
<dbReference type="GO" id="GO:0001228">
    <property type="term" value="F:DNA-binding transcription activator activity, RNA polymerase II-specific"/>
    <property type="evidence" value="ECO:0007669"/>
    <property type="project" value="TreeGrafter"/>
</dbReference>
<dbReference type="SMART" id="SM00338">
    <property type="entry name" value="BRLZ"/>
    <property type="match status" value="1"/>
</dbReference>
<evidence type="ECO:0000313" key="5">
    <source>
        <dbReference type="EMBL" id="CAF9903426.1"/>
    </source>
</evidence>
<reference evidence="5" key="1">
    <citation type="submission" date="2021-03" db="EMBL/GenBank/DDBJ databases">
        <authorList>
            <person name="Tagirdzhanova G."/>
        </authorList>
    </citation>
    <scope>NUCLEOTIDE SEQUENCE</scope>
</reference>
<dbReference type="Proteomes" id="UP000664521">
    <property type="component" value="Unassembled WGS sequence"/>
</dbReference>
<dbReference type="PROSITE" id="PS50217">
    <property type="entry name" value="BZIP"/>
    <property type="match status" value="1"/>
</dbReference>
<evidence type="ECO:0000256" key="1">
    <source>
        <dbReference type="ARBA" id="ARBA00004123"/>
    </source>
</evidence>
<keyword evidence="6" id="KW-1185">Reference proteome</keyword>
<dbReference type="PANTHER" id="PTHR40621">
    <property type="entry name" value="TRANSCRIPTION FACTOR KAPC-RELATED"/>
    <property type="match status" value="1"/>
</dbReference>
<evidence type="ECO:0000256" key="3">
    <source>
        <dbReference type="SAM" id="MobiDB-lite"/>
    </source>
</evidence>
<dbReference type="InterPro" id="IPR046347">
    <property type="entry name" value="bZIP_sf"/>
</dbReference>
<dbReference type="GO" id="GO:0000976">
    <property type="term" value="F:transcription cis-regulatory region binding"/>
    <property type="evidence" value="ECO:0007669"/>
    <property type="project" value="InterPro"/>
</dbReference>
<comment type="subcellular location">
    <subcellularLocation>
        <location evidence="1">Nucleus</location>
    </subcellularLocation>
</comment>
<dbReference type="Pfam" id="PF00170">
    <property type="entry name" value="bZIP_1"/>
    <property type="match status" value="1"/>
</dbReference>
<dbReference type="CDD" id="cd14688">
    <property type="entry name" value="bZIP_YAP"/>
    <property type="match status" value="1"/>
</dbReference>
<feature type="region of interest" description="Disordered" evidence="3">
    <location>
        <begin position="33"/>
        <end position="76"/>
    </location>
</feature>
<accession>A0A8H3EI54</accession>
<dbReference type="SUPFAM" id="SSF57959">
    <property type="entry name" value="Leucine zipper domain"/>
    <property type="match status" value="1"/>
</dbReference>
<keyword evidence="2" id="KW-0539">Nucleus</keyword>
<dbReference type="PROSITE" id="PS00036">
    <property type="entry name" value="BZIP_BASIC"/>
    <property type="match status" value="1"/>
</dbReference>
<dbReference type="GO" id="GO:0090575">
    <property type="term" value="C:RNA polymerase II transcription regulator complex"/>
    <property type="evidence" value="ECO:0007669"/>
    <property type="project" value="TreeGrafter"/>
</dbReference>
<evidence type="ECO:0000259" key="4">
    <source>
        <dbReference type="PROSITE" id="PS50217"/>
    </source>
</evidence>
<dbReference type="AlphaFoldDB" id="A0A8H3EI54"/>
<feature type="domain" description="BZIP" evidence="4">
    <location>
        <begin position="55"/>
        <end position="118"/>
    </location>
</feature>
<dbReference type="OrthoDB" id="2593073at2759"/>
<name>A0A8H3EI54_9LECA</name>
<evidence type="ECO:0000256" key="2">
    <source>
        <dbReference type="ARBA" id="ARBA00023242"/>
    </source>
</evidence>
<dbReference type="PANTHER" id="PTHR40621:SF6">
    <property type="entry name" value="AP-1-LIKE TRANSCRIPTION FACTOR YAP1-RELATED"/>
    <property type="match status" value="1"/>
</dbReference>
<sequence length="158" mass="18359">MRLEYSTYSSSYSSPQPADPRIFASSIEFMDLTSSQHEDRRHRKSMAGQDKEAMSNMRIRRRAQNRASQRAFRERKEKHVQQLEQQLSDLESKYEHLTQSYTDLGSAHQKLKREVKHLRSELEILYLKDAPTNDLGTSSLFDSIASEALFDTAPDGRF</sequence>
<evidence type="ECO:0000313" key="6">
    <source>
        <dbReference type="Proteomes" id="UP000664521"/>
    </source>
</evidence>
<proteinExistence type="predicted"/>
<comment type="caution">
    <text evidence="5">The sequence shown here is derived from an EMBL/GenBank/DDBJ whole genome shotgun (WGS) entry which is preliminary data.</text>
</comment>
<dbReference type="InterPro" id="IPR004827">
    <property type="entry name" value="bZIP"/>
</dbReference>
<organism evidence="5 6">
    <name type="scientific">Heterodermia speciosa</name>
    <dbReference type="NCBI Taxonomy" id="116794"/>
    <lineage>
        <taxon>Eukaryota</taxon>
        <taxon>Fungi</taxon>
        <taxon>Dikarya</taxon>
        <taxon>Ascomycota</taxon>
        <taxon>Pezizomycotina</taxon>
        <taxon>Lecanoromycetes</taxon>
        <taxon>OSLEUM clade</taxon>
        <taxon>Lecanoromycetidae</taxon>
        <taxon>Caliciales</taxon>
        <taxon>Physciaceae</taxon>
        <taxon>Heterodermia</taxon>
    </lineage>
</organism>
<dbReference type="Gene3D" id="1.20.5.170">
    <property type="match status" value="1"/>
</dbReference>
<dbReference type="InterPro" id="IPR050936">
    <property type="entry name" value="AP-1-like"/>
</dbReference>
<dbReference type="EMBL" id="CAJPDS010000001">
    <property type="protein sequence ID" value="CAF9903426.1"/>
    <property type="molecule type" value="Genomic_DNA"/>
</dbReference>
<protein>
    <recommendedName>
        <fullName evidence="4">BZIP domain-containing protein</fullName>
    </recommendedName>
</protein>